<dbReference type="Proteomes" id="UP000076407">
    <property type="component" value="Unassembled WGS sequence"/>
</dbReference>
<evidence type="ECO:0000259" key="4">
    <source>
        <dbReference type="Pfam" id="PF12928"/>
    </source>
</evidence>
<dbReference type="PANTHER" id="PTHR21027">
    <property type="entry name" value="TRNA-SPLICING ENDONUCLEASE SUBUNIT SEN54"/>
    <property type="match status" value="1"/>
</dbReference>
<name>A0A182X4K1_ANOQN</name>
<comment type="similarity">
    <text evidence="1">Belongs to the SEN54 family.</text>
</comment>
<dbReference type="Pfam" id="PF12928">
    <property type="entry name" value="tRNA_int_end_N2"/>
    <property type="match status" value="1"/>
</dbReference>
<dbReference type="InterPro" id="IPR024337">
    <property type="entry name" value="tRNA_splic_suSen54"/>
</dbReference>
<evidence type="ECO:0000256" key="1">
    <source>
        <dbReference type="ARBA" id="ARBA00005736"/>
    </source>
</evidence>
<keyword evidence="6" id="KW-1185">Reference proteome</keyword>
<dbReference type="PANTHER" id="PTHR21027:SF1">
    <property type="entry name" value="TRNA-SPLICING ENDONUCLEASE SUBUNIT SEN54"/>
    <property type="match status" value="1"/>
</dbReference>
<evidence type="ECO:0000313" key="6">
    <source>
        <dbReference type="Proteomes" id="UP000076407"/>
    </source>
</evidence>
<dbReference type="AlphaFoldDB" id="A0A182X4K1"/>
<feature type="domain" description="tRNA-splicing endonuclease subunit Sen54 N-terminal" evidence="4">
    <location>
        <begin position="76"/>
        <end position="140"/>
    </location>
</feature>
<sequence>MVSSSRPFFCRVEACPSRMAGCSEGPHGLLSGQDIVKHHTESYEVNAQFNKLVSLEDFDETRKADLERMKEQLRCLLSQERVNKTESLSEGVWESEHRRIRLTRVEGKWQSFGYEDSTGKYVECYEGLFLMEMNRLMVKWNGVVVSIEQGYSLLLGHPGTLTLEEYQVYSTLIRSGYYVLRYERGRKYCTTNLDDVPPAEEWCVWSNLYEMLNQPNPRKDKYPKQEDGKLYETVRRSMQRYGKLIRNPAAKSEESTDEPTSKKHRPEIVAASENHSDGFSRIEHFRRMFDRFDIVHSLNEEGRGLERTVDPPEENDLRPVFDLFATESQTFKKSFPPLPIARIIVRRSSQRMLHFRELHRMYQQQEQTPVPLMLMLVSDNFSVHCFLYDMKRVQRNVIALTDDNPTRAASSSFARMNRPC</sequence>
<reference evidence="5" key="1">
    <citation type="submission" date="2020-05" db="UniProtKB">
        <authorList>
            <consortium name="EnsemblMetazoa"/>
        </authorList>
    </citation>
    <scope>IDENTIFICATION</scope>
    <source>
        <strain evidence="5">SANGQUA</strain>
    </source>
</reference>
<evidence type="ECO:0000256" key="2">
    <source>
        <dbReference type="ARBA" id="ARBA00022694"/>
    </source>
</evidence>
<accession>A0A182X4K1</accession>
<dbReference type="VEuPathDB" id="VectorBase:AQUA004728"/>
<dbReference type="STRING" id="34691.A0A182X4K1"/>
<feature type="region of interest" description="Disordered" evidence="3">
    <location>
        <begin position="245"/>
        <end position="267"/>
    </location>
</feature>
<organism evidence="5 6">
    <name type="scientific">Anopheles quadriannulatus</name>
    <name type="common">Mosquito</name>
    <dbReference type="NCBI Taxonomy" id="34691"/>
    <lineage>
        <taxon>Eukaryota</taxon>
        <taxon>Metazoa</taxon>
        <taxon>Ecdysozoa</taxon>
        <taxon>Arthropoda</taxon>
        <taxon>Hexapoda</taxon>
        <taxon>Insecta</taxon>
        <taxon>Pterygota</taxon>
        <taxon>Neoptera</taxon>
        <taxon>Endopterygota</taxon>
        <taxon>Diptera</taxon>
        <taxon>Nematocera</taxon>
        <taxon>Culicoidea</taxon>
        <taxon>Culicidae</taxon>
        <taxon>Anophelinae</taxon>
        <taxon>Anopheles</taxon>
    </lineage>
</organism>
<proteinExistence type="inferred from homology"/>
<dbReference type="GO" id="GO:0000214">
    <property type="term" value="C:tRNA-intron endonuclease complex"/>
    <property type="evidence" value="ECO:0007669"/>
    <property type="project" value="TreeGrafter"/>
</dbReference>
<protein>
    <recommendedName>
        <fullName evidence="4">tRNA-splicing endonuclease subunit Sen54 N-terminal domain-containing protein</fullName>
    </recommendedName>
</protein>
<evidence type="ECO:0000313" key="5">
    <source>
        <dbReference type="EnsemblMetazoa" id="AQUA004728-PA"/>
    </source>
</evidence>
<dbReference type="EnsemblMetazoa" id="AQUA004728-RA">
    <property type="protein sequence ID" value="AQUA004728-PA"/>
    <property type="gene ID" value="AQUA004728"/>
</dbReference>
<keyword evidence="2" id="KW-0819">tRNA processing</keyword>
<dbReference type="InterPro" id="IPR024336">
    <property type="entry name" value="tRNA_splic_suSen54_N"/>
</dbReference>
<evidence type="ECO:0000256" key="3">
    <source>
        <dbReference type="SAM" id="MobiDB-lite"/>
    </source>
</evidence>
<dbReference type="GO" id="GO:0000379">
    <property type="term" value="P:tRNA-type intron splice site recognition and cleavage"/>
    <property type="evidence" value="ECO:0007669"/>
    <property type="project" value="TreeGrafter"/>
</dbReference>